<keyword evidence="3" id="KW-1185">Reference proteome</keyword>
<dbReference type="AlphaFoldDB" id="A0A510DTR1"/>
<evidence type="ECO:0000313" key="3">
    <source>
        <dbReference type="Proteomes" id="UP000322983"/>
    </source>
</evidence>
<dbReference type="KEGG" id="step:IC006_0901"/>
<proteinExistence type="predicted"/>
<accession>A0A510DTR1</accession>
<evidence type="ECO:0000313" key="1">
    <source>
        <dbReference type="EMBL" id="BBG23613.1"/>
    </source>
</evidence>
<dbReference type="Proteomes" id="UP000325030">
    <property type="component" value="Chromosome"/>
</dbReference>
<protein>
    <submittedName>
        <fullName evidence="1">Uncharacterized protein</fullName>
    </submittedName>
</protein>
<reference evidence="1 3" key="2">
    <citation type="journal article" date="2020" name="Int. J. Syst. Evol. Microbiol.">
        <title>Sulfuracidifex tepidarius gen. nov., sp. nov. and transfer of Sulfolobus metallicus Huber and Stetter 1992 to the genus Sulfuracidifex as Sulfuracidifex metallicus comb. nov.</title>
        <authorList>
            <person name="Itoh T."/>
            <person name="Miura T."/>
            <person name="Sakai H.D."/>
            <person name="Kato S."/>
            <person name="Ohkuma M."/>
            <person name="Takashina T."/>
        </authorList>
    </citation>
    <scope>NUCLEOTIDE SEQUENCE [LARGE SCALE GENOMIC DNA]</scope>
    <source>
        <strain evidence="1 3">IC-006</strain>
        <strain evidence="2">IC-007</strain>
    </source>
</reference>
<dbReference type="EMBL" id="AP018929">
    <property type="protein sequence ID" value="BBG23613.1"/>
    <property type="molecule type" value="Genomic_DNA"/>
</dbReference>
<name>A0A510DTR1_9CREN</name>
<dbReference type="Proteomes" id="UP000322983">
    <property type="component" value="Chromosome"/>
</dbReference>
<reference evidence="4" key="1">
    <citation type="submission" date="2018-09" db="EMBL/GenBank/DDBJ databases">
        <title>Complete Genome Sequencing of Sulfolobus sp. JCM 16834.</title>
        <authorList>
            <person name="Kato S."/>
            <person name="Itoh T."/>
            <person name="Ohkuma M."/>
        </authorList>
    </citation>
    <scope>NUCLEOTIDE SEQUENCE [LARGE SCALE GENOMIC DNA]</scope>
    <source>
        <strain evidence="4">IC-007</strain>
    </source>
</reference>
<organism evidence="1 3">
    <name type="scientific">Sulfuracidifex tepidarius</name>
    <dbReference type="NCBI Taxonomy" id="1294262"/>
    <lineage>
        <taxon>Archaea</taxon>
        <taxon>Thermoproteota</taxon>
        <taxon>Thermoprotei</taxon>
        <taxon>Sulfolobales</taxon>
        <taxon>Sulfolobaceae</taxon>
        <taxon>Sulfuracidifex</taxon>
    </lineage>
</organism>
<gene>
    <name evidence="1" type="ORF">IC006_0901</name>
    <name evidence="2" type="ORF">IC007_0869</name>
</gene>
<accession>A0A510E1I9</accession>
<evidence type="ECO:0000313" key="2">
    <source>
        <dbReference type="EMBL" id="BBG26361.1"/>
    </source>
</evidence>
<evidence type="ECO:0000313" key="4">
    <source>
        <dbReference type="Proteomes" id="UP000325030"/>
    </source>
</evidence>
<dbReference type="EMBL" id="AP018930">
    <property type="protein sequence ID" value="BBG26361.1"/>
    <property type="molecule type" value="Genomic_DNA"/>
</dbReference>
<sequence length="42" mass="4690">MLLSFDLHLVPNTGYMVAILAKNVVSLLYQGLMVEELHIDTS</sequence>